<dbReference type="Pfam" id="PF01170">
    <property type="entry name" value="UPF0020"/>
    <property type="match status" value="1"/>
</dbReference>
<dbReference type="SMART" id="SM00981">
    <property type="entry name" value="THUMP"/>
    <property type="match status" value="1"/>
</dbReference>
<evidence type="ECO:0000313" key="5">
    <source>
        <dbReference type="Proteomes" id="UP000070383"/>
    </source>
</evidence>
<dbReference type="PANTHER" id="PTHR47313:SF1">
    <property type="entry name" value="RIBOSOMAL RNA LARGE SUBUNIT METHYLTRANSFERASE K_L"/>
    <property type="match status" value="1"/>
</dbReference>
<dbReference type="PROSITE" id="PS00092">
    <property type="entry name" value="N6_MTASE"/>
    <property type="match status" value="1"/>
</dbReference>
<dbReference type="Pfam" id="PF02926">
    <property type="entry name" value="THUMP"/>
    <property type="match status" value="1"/>
</dbReference>
<organism evidence="4 5">
    <name type="scientific">Anaerococcus tetradius</name>
    <dbReference type="NCBI Taxonomy" id="33036"/>
    <lineage>
        <taxon>Bacteria</taxon>
        <taxon>Bacillati</taxon>
        <taxon>Bacillota</taxon>
        <taxon>Tissierellia</taxon>
        <taxon>Tissierellales</taxon>
        <taxon>Peptoniphilaceae</taxon>
        <taxon>Anaerococcus</taxon>
    </lineage>
</organism>
<dbReference type="GO" id="GO:0003723">
    <property type="term" value="F:RNA binding"/>
    <property type="evidence" value="ECO:0007669"/>
    <property type="project" value="InterPro"/>
</dbReference>
<protein>
    <recommendedName>
        <fullName evidence="3">THUMP domain-containing protein</fullName>
    </recommendedName>
</protein>
<gene>
    <name evidence="4" type="ORF">HMPREF3200_00144</name>
</gene>
<dbReference type="AlphaFoldDB" id="A0A133KIJ3"/>
<dbReference type="RefSeq" id="WP_060928859.1">
    <property type="nucleotide sequence ID" value="NZ_CAMPUE010000006.1"/>
</dbReference>
<dbReference type="PANTHER" id="PTHR47313">
    <property type="entry name" value="RIBOSOMAL RNA LARGE SUBUNIT METHYLTRANSFERASE K/L"/>
    <property type="match status" value="1"/>
</dbReference>
<dbReference type="InterPro" id="IPR002052">
    <property type="entry name" value="DNA_methylase_N6_adenine_CS"/>
</dbReference>
<name>A0A133KIJ3_9FIRM</name>
<dbReference type="CDD" id="cd11715">
    <property type="entry name" value="THUMP_AdoMetMT"/>
    <property type="match status" value="1"/>
</dbReference>
<dbReference type="InterPro" id="IPR004114">
    <property type="entry name" value="THUMP_dom"/>
</dbReference>
<keyword evidence="2" id="KW-0808">Transferase</keyword>
<evidence type="ECO:0000256" key="1">
    <source>
        <dbReference type="ARBA" id="ARBA00022603"/>
    </source>
</evidence>
<dbReference type="GO" id="GO:0070043">
    <property type="term" value="F:rRNA (guanine-N7-)-methyltransferase activity"/>
    <property type="evidence" value="ECO:0007669"/>
    <property type="project" value="TreeGrafter"/>
</dbReference>
<dbReference type="EMBL" id="LRPM01000004">
    <property type="protein sequence ID" value="KWZ79286.1"/>
    <property type="molecule type" value="Genomic_DNA"/>
</dbReference>
<comment type="caution">
    <text evidence="4">The sequence shown here is derived from an EMBL/GenBank/DDBJ whole genome shotgun (WGS) entry which is preliminary data.</text>
</comment>
<dbReference type="PATRIC" id="fig|33036.3.peg.147"/>
<sequence>MDKILITTSFGLEALVKREIRDLSYDKFSVSDGMVSLEAKLADIAKLNINLRTCDRVYLVVDEFEAKTFDELFEKVKAIAWPDYLNENSNFIVNARTYKSKLFSLRSIQAITEKAIIDSMKKKYKLHTFPKSAERVGIEVMLNKDVATIAIDTSGDGLHKRGYREDSVKAPLRENLAAALVDLSFYTEDRFLVDAFCGSGTILIEAARKARNIAPGIDRDFDFMNFSFMDKSYYEKEKKEALARIDYSKKLHILGSDISGRAISLAKNNAINAGVGEDIAFVKRDVKSLALAKDDYGVLISNPPYGLRLSHSDLGEIYKKIDDKFMGLNTWSLYFVTADEKFDRNFRRRVSKKRKLYNGGEKVDYYQYFGERPKRS</sequence>
<dbReference type="Pfam" id="PF22020">
    <property type="entry name" value="RlmL_1st"/>
    <property type="match status" value="1"/>
</dbReference>
<feature type="domain" description="THUMP" evidence="3">
    <location>
        <begin position="56"/>
        <end position="153"/>
    </location>
</feature>
<dbReference type="InterPro" id="IPR054170">
    <property type="entry name" value="RlmL_1st"/>
</dbReference>
<reference evidence="5" key="1">
    <citation type="submission" date="2016-01" db="EMBL/GenBank/DDBJ databases">
        <authorList>
            <person name="Mitreva M."/>
            <person name="Pepin K.H."/>
            <person name="Mihindukulasuriya K.A."/>
            <person name="Fulton R."/>
            <person name="Fronick C."/>
            <person name="O'Laughlin M."/>
            <person name="Miner T."/>
            <person name="Herter B."/>
            <person name="Rosa B.A."/>
            <person name="Cordes M."/>
            <person name="Tomlinson C."/>
            <person name="Wollam A."/>
            <person name="Palsikar V.B."/>
            <person name="Mardis E.R."/>
            <person name="Wilson R.K."/>
        </authorList>
    </citation>
    <scope>NUCLEOTIDE SEQUENCE [LARGE SCALE GENOMIC DNA]</scope>
    <source>
        <strain evidence="5">MJR8151</strain>
    </source>
</reference>
<dbReference type="OrthoDB" id="9809404at2"/>
<dbReference type="Proteomes" id="UP000070383">
    <property type="component" value="Unassembled WGS sequence"/>
</dbReference>
<dbReference type="STRING" id="33036.HMPREF3200_00144"/>
<accession>A0A133KIJ3</accession>
<evidence type="ECO:0000256" key="2">
    <source>
        <dbReference type="ARBA" id="ARBA00022679"/>
    </source>
</evidence>
<dbReference type="SUPFAM" id="SSF53335">
    <property type="entry name" value="S-adenosyl-L-methionine-dependent methyltransferases"/>
    <property type="match status" value="1"/>
</dbReference>
<evidence type="ECO:0000259" key="3">
    <source>
        <dbReference type="SMART" id="SM00981"/>
    </source>
</evidence>
<dbReference type="Gene3D" id="3.30.2130.30">
    <property type="match status" value="1"/>
</dbReference>
<dbReference type="Gene3D" id="3.40.50.150">
    <property type="entry name" value="Vaccinia Virus protein VP39"/>
    <property type="match status" value="1"/>
</dbReference>
<proteinExistence type="predicted"/>
<keyword evidence="5" id="KW-1185">Reference proteome</keyword>
<dbReference type="InterPro" id="IPR000241">
    <property type="entry name" value="RlmKL-like_Mtase"/>
</dbReference>
<dbReference type="GO" id="GO:0008990">
    <property type="term" value="F:rRNA (guanine-N2-)-methyltransferase activity"/>
    <property type="evidence" value="ECO:0007669"/>
    <property type="project" value="TreeGrafter"/>
</dbReference>
<evidence type="ECO:0000313" key="4">
    <source>
        <dbReference type="EMBL" id="KWZ79286.1"/>
    </source>
</evidence>
<dbReference type="InterPro" id="IPR029063">
    <property type="entry name" value="SAM-dependent_MTases_sf"/>
</dbReference>
<keyword evidence="1" id="KW-0489">Methyltransferase</keyword>